<sequence length="116" mass="13026">MATLSSNVVQSSWPMQTNCPNETPTFFGKPATLIQGSLNVHRLNTFRHVLQEGSVYELSVFDVARSFLSFKFGDAHVSTRFTKHTVLVELTETNEPTCFWHLSTQPLNCQLPGLNP</sequence>
<keyword evidence="2" id="KW-1185">Reference proteome</keyword>
<evidence type="ECO:0000313" key="2">
    <source>
        <dbReference type="Proteomes" id="UP001642260"/>
    </source>
</evidence>
<evidence type="ECO:0000313" key="1">
    <source>
        <dbReference type="EMBL" id="CAH8359617.1"/>
    </source>
</evidence>
<gene>
    <name evidence="1" type="ORF">ERUC_LOCUS25373</name>
</gene>
<dbReference type="EMBL" id="CAKOAT010267711">
    <property type="protein sequence ID" value="CAH8359617.1"/>
    <property type="molecule type" value="Genomic_DNA"/>
</dbReference>
<accession>A0ABC8KQY7</accession>
<dbReference type="Proteomes" id="UP001642260">
    <property type="component" value="Unassembled WGS sequence"/>
</dbReference>
<comment type="caution">
    <text evidence="1">The sequence shown here is derived from an EMBL/GenBank/DDBJ whole genome shotgun (WGS) entry which is preliminary data.</text>
</comment>
<organism evidence="1 2">
    <name type="scientific">Eruca vesicaria subsp. sativa</name>
    <name type="common">Garden rocket</name>
    <name type="synonym">Eruca sativa</name>
    <dbReference type="NCBI Taxonomy" id="29727"/>
    <lineage>
        <taxon>Eukaryota</taxon>
        <taxon>Viridiplantae</taxon>
        <taxon>Streptophyta</taxon>
        <taxon>Embryophyta</taxon>
        <taxon>Tracheophyta</taxon>
        <taxon>Spermatophyta</taxon>
        <taxon>Magnoliopsida</taxon>
        <taxon>eudicotyledons</taxon>
        <taxon>Gunneridae</taxon>
        <taxon>Pentapetalae</taxon>
        <taxon>rosids</taxon>
        <taxon>malvids</taxon>
        <taxon>Brassicales</taxon>
        <taxon>Brassicaceae</taxon>
        <taxon>Brassiceae</taxon>
        <taxon>Eruca</taxon>
    </lineage>
</organism>
<reference evidence="1 2" key="1">
    <citation type="submission" date="2022-03" db="EMBL/GenBank/DDBJ databases">
        <authorList>
            <person name="Macdonald S."/>
            <person name="Ahmed S."/>
            <person name="Newling K."/>
        </authorList>
    </citation>
    <scope>NUCLEOTIDE SEQUENCE [LARGE SCALE GENOMIC DNA]</scope>
</reference>
<protein>
    <submittedName>
        <fullName evidence="1">Uncharacterized protein</fullName>
    </submittedName>
</protein>
<dbReference type="AlphaFoldDB" id="A0ABC8KQY7"/>
<proteinExistence type="predicted"/>
<name>A0ABC8KQY7_ERUVS</name>